<name>A0A248LIK3_9NEIS</name>
<proteinExistence type="predicted"/>
<dbReference type="AlphaFoldDB" id="A0A248LIK3"/>
<dbReference type="EMBL" id="CP022115">
    <property type="protein sequence ID" value="ASJ24482.1"/>
    <property type="molecule type" value="Genomic_DNA"/>
</dbReference>
<protein>
    <submittedName>
        <fullName evidence="2">Uncharacterized protein</fullName>
    </submittedName>
</protein>
<evidence type="ECO:0000313" key="2">
    <source>
        <dbReference type="EMBL" id="ASJ24482.1"/>
    </source>
</evidence>
<accession>A0A248LIK3</accession>
<dbReference type="Proteomes" id="UP000197424">
    <property type="component" value="Chromosome"/>
</dbReference>
<gene>
    <name evidence="2" type="ORF">LHGZ1_1651</name>
</gene>
<evidence type="ECO:0000313" key="3">
    <source>
        <dbReference type="Proteomes" id="UP000197424"/>
    </source>
</evidence>
<evidence type="ECO:0000256" key="1">
    <source>
        <dbReference type="SAM" id="MobiDB-lite"/>
    </source>
</evidence>
<sequence>MCAAGGGAHKTLPVPGARHEETRRLPGKPVAGQYGSGRMISSA</sequence>
<organism evidence="2 3">
    <name type="scientific">Laribacter hongkongensis</name>
    <dbReference type="NCBI Taxonomy" id="168471"/>
    <lineage>
        <taxon>Bacteria</taxon>
        <taxon>Pseudomonadati</taxon>
        <taxon>Pseudomonadota</taxon>
        <taxon>Betaproteobacteria</taxon>
        <taxon>Neisseriales</taxon>
        <taxon>Aquaspirillaceae</taxon>
        <taxon>Laribacter</taxon>
    </lineage>
</organism>
<feature type="region of interest" description="Disordered" evidence="1">
    <location>
        <begin position="1"/>
        <end position="43"/>
    </location>
</feature>
<reference evidence="3" key="1">
    <citation type="submission" date="2017-06" db="EMBL/GenBank/DDBJ databases">
        <title>Whole genome sequence of Laribacter hongkongensis LHGZ1.</title>
        <authorList>
            <person name="Chen D."/>
            <person name="Wu H."/>
            <person name="Chen J."/>
        </authorList>
    </citation>
    <scope>NUCLEOTIDE SEQUENCE [LARGE SCALE GENOMIC DNA]</scope>
    <source>
        <strain evidence="3">LHGZ1</strain>
    </source>
</reference>